<accession>A0A495WR12</accession>
<keyword evidence="7" id="KW-0869">Chloride channel</keyword>
<comment type="caution">
    <text evidence="11">The sequence shown here is derived from an EMBL/GenBank/DDBJ whole genome shotgun (WGS) entry which is preliminary data.</text>
</comment>
<protein>
    <submittedName>
        <fullName evidence="11">H+/Cl-antiporter ClcA</fullName>
    </submittedName>
</protein>
<keyword evidence="5" id="KW-0406">Ion transport</keyword>
<keyword evidence="8" id="KW-0868">Chloride</keyword>
<keyword evidence="6 10" id="KW-0472">Membrane</keyword>
<dbReference type="InterPro" id="IPR050368">
    <property type="entry name" value="ClC-type_chloride_channel"/>
</dbReference>
<evidence type="ECO:0000256" key="7">
    <source>
        <dbReference type="ARBA" id="ARBA00023173"/>
    </source>
</evidence>
<evidence type="ECO:0000256" key="1">
    <source>
        <dbReference type="ARBA" id="ARBA00004141"/>
    </source>
</evidence>
<evidence type="ECO:0000256" key="5">
    <source>
        <dbReference type="ARBA" id="ARBA00023065"/>
    </source>
</evidence>
<keyword evidence="3 10" id="KW-0812">Transmembrane</keyword>
<dbReference type="PANTHER" id="PTHR43427">
    <property type="entry name" value="CHLORIDE CHANNEL PROTEIN CLC-E"/>
    <property type="match status" value="1"/>
</dbReference>
<feature type="transmembrane region" description="Helical" evidence="10">
    <location>
        <begin position="359"/>
        <end position="383"/>
    </location>
</feature>
<feature type="transmembrane region" description="Helical" evidence="10">
    <location>
        <begin position="395"/>
        <end position="419"/>
    </location>
</feature>
<gene>
    <name evidence="11" type="ORF">DFR40_0042</name>
</gene>
<feature type="transmembrane region" description="Helical" evidence="10">
    <location>
        <begin position="99"/>
        <end position="117"/>
    </location>
</feature>
<dbReference type="CDD" id="cd01034">
    <property type="entry name" value="EriC_like"/>
    <property type="match status" value="1"/>
</dbReference>
<evidence type="ECO:0000256" key="4">
    <source>
        <dbReference type="ARBA" id="ARBA00022989"/>
    </source>
</evidence>
<feature type="transmembrane region" description="Helical" evidence="10">
    <location>
        <begin position="238"/>
        <end position="257"/>
    </location>
</feature>
<feature type="transmembrane region" description="Helical" evidence="10">
    <location>
        <begin position="203"/>
        <end position="226"/>
    </location>
</feature>
<evidence type="ECO:0000256" key="9">
    <source>
        <dbReference type="ARBA" id="ARBA00023303"/>
    </source>
</evidence>
<evidence type="ECO:0000313" key="11">
    <source>
        <dbReference type="EMBL" id="RKT62993.1"/>
    </source>
</evidence>
<feature type="transmembrane region" description="Helical" evidence="10">
    <location>
        <begin position="425"/>
        <end position="451"/>
    </location>
</feature>
<name>A0A495WR12_9RHOO</name>
<dbReference type="AlphaFoldDB" id="A0A495WR12"/>
<evidence type="ECO:0000256" key="10">
    <source>
        <dbReference type="SAM" id="Phobius"/>
    </source>
</evidence>
<keyword evidence="4 10" id="KW-1133">Transmembrane helix</keyword>
<reference evidence="11 12" key="1">
    <citation type="submission" date="2018-10" db="EMBL/GenBank/DDBJ databases">
        <title>Genomic Encyclopedia of Type Strains, Phase IV (KMG-IV): sequencing the most valuable type-strain genomes for metagenomic binning, comparative biology and taxonomic classification.</title>
        <authorList>
            <person name="Goeker M."/>
        </authorList>
    </citation>
    <scope>NUCLEOTIDE SEQUENCE [LARGE SCALE GENOMIC DNA]</scope>
    <source>
        <strain evidence="11 12">DSM 23841</strain>
    </source>
</reference>
<evidence type="ECO:0000256" key="6">
    <source>
        <dbReference type="ARBA" id="ARBA00023136"/>
    </source>
</evidence>
<feature type="transmembrane region" description="Helical" evidence="10">
    <location>
        <begin position="319"/>
        <end position="339"/>
    </location>
</feature>
<organism evidence="11 12">
    <name type="scientific">Azonexus fungiphilus</name>
    <dbReference type="NCBI Taxonomy" id="146940"/>
    <lineage>
        <taxon>Bacteria</taxon>
        <taxon>Pseudomonadati</taxon>
        <taxon>Pseudomonadota</taxon>
        <taxon>Betaproteobacteria</taxon>
        <taxon>Rhodocyclales</taxon>
        <taxon>Azonexaceae</taxon>
        <taxon>Azonexus</taxon>
    </lineage>
</organism>
<dbReference type="SUPFAM" id="SSF81340">
    <property type="entry name" value="Clc chloride channel"/>
    <property type="match status" value="1"/>
</dbReference>
<dbReference type="InterPro" id="IPR014743">
    <property type="entry name" value="Cl-channel_core"/>
</dbReference>
<dbReference type="PANTHER" id="PTHR43427:SF6">
    <property type="entry name" value="CHLORIDE CHANNEL PROTEIN CLC-E"/>
    <property type="match status" value="1"/>
</dbReference>
<dbReference type="EMBL" id="RBXP01000001">
    <property type="protein sequence ID" value="RKT62993.1"/>
    <property type="molecule type" value="Genomic_DNA"/>
</dbReference>
<sequence length="480" mass="50803">MSGKIGQNAGHVFVFRRTVAGVRPLAPVAPLMQRWLEARLRRAQAWMRANQNHLLARLKVWGGRLVFWGCAIVVGLAAVAFALLSDKAGETFVHFAERFPWLPFVLTPAAGAALLWLTREYFPGVQGSGIPQVVAEIRRPAQGPWRPLVSLRIALGKIVLGVAAVGAGFSFGREGPTVQVGASLMAAAGRFMPTTLRIHRQHLLVAGGAAGIAAAFNAPLAGIVFAIEELSRSVESRLSGVVIAAIVLAGVVAQHFLGSENYFGRVVFFGESNELFYTVLVCAVVTGVAGGVFARMLLIPVAGWKGRLADFRAAHPYAFVVFCGLLLAALGTVSGGVTWGSGFTEAEALLSGREEVPWYFGPAKFVATVLSYLSGLPGGIFAPSLAIGAGIGQDLLPLLIDHAFPTSVLVLCMVGFLAATTQAPITAFIIVMEMVAGYSLVMSLMATALIASVVSRMISKPLYATLAEHMLRQQASVEPK</sequence>
<dbReference type="InterPro" id="IPR001807">
    <property type="entry name" value="ClC"/>
</dbReference>
<evidence type="ECO:0000256" key="3">
    <source>
        <dbReference type="ARBA" id="ARBA00022692"/>
    </source>
</evidence>
<evidence type="ECO:0000256" key="2">
    <source>
        <dbReference type="ARBA" id="ARBA00022448"/>
    </source>
</evidence>
<dbReference type="Pfam" id="PF00654">
    <property type="entry name" value="Voltage_CLC"/>
    <property type="match status" value="1"/>
</dbReference>
<comment type="subcellular location">
    <subcellularLocation>
        <location evidence="1">Membrane</location>
        <topology evidence="1">Multi-pass membrane protein</topology>
    </subcellularLocation>
</comment>
<keyword evidence="9" id="KW-0407">Ion channel</keyword>
<dbReference type="GO" id="GO:0034707">
    <property type="term" value="C:chloride channel complex"/>
    <property type="evidence" value="ECO:0007669"/>
    <property type="project" value="UniProtKB-KW"/>
</dbReference>
<evidence type="ECO:0000313" key="12">
    <source>
        <dbReference type="Proteomes" id="UP000270626"/>
    </source>
</evidence>
<proteinExistence type="predicted"/>
<keyword evidence="2" id="KW-0813">Transport</keyword>
<feature type="transmembrane region" description="Helical" evidence="10">
    <location>
        <begin position="148"/>
        <end position="171"/>
    </location>
</feature>
<dbReference type="Proteomes" id="UP000270626">
    <property type="component" value="Unassembled WGS sequence"/>
</dbReference>
<feature type="transmembrane region" description="Helical" evidence="10">
    <location>
        <begin position="65"/>
        <end position="84"/>
    </location>
</feature>
<dbReference type="GO" id="GO:0005254">
    <property type="term" value="F:chloride channel activity"/>
    <property type="evidence" value="ECO:0007669"/>
    <property type="project" value="UniProtKB-KW"/>
</dbReference>
<evidence type="ECO:0000256" key="8">
    <source>
        <dbReference type="ARBA" id="ARBA00023214"/>
    </source>
</evidence>
<dbReference type="PRINTS" id="PR00762">
    <property type="entry name" value="CLCHANNEL"/>
</dbReference>
<keyword evidence="12" id="KW-1185">Reference proteome</keyword>
<feature type="transmembrane region" description="Helical" evidence="10">
    <location>
        <begin position="277"/>
        <end position="298"/>
    </location>
</feature>
<dbReference type="Gene3D" id="1.10.3080.10">
    <property type="entry name" value="Clc chloride channel"/>
    <property type="match status" value="1"/>
</dbReference>